<dbReference type="Pfam" id="PF00011">
    <property type="entry name" value="HSP20"/>
    <property type="match status" value="1"/>
</dbReference>
<feature type="domain" description="SHSP" evidence="3">
    <location>
        <begin position="48"/>
        <end position="161"/>
    </location>
</feature>
<dbReference type="InterPro" id="IPR031107">
    <property type="entry name" value="Small_HSP"/>
</dbReference>
<dbReference type="SUPFAM" id="SSF49764">
    <property type="entry name" value="HSP20-like chaperones"/>
    <property type="match status" value="1"/>
</dbReference>
<comment type="caution">
    <text evidence="4">The sequence shown here is derived from an EMBL/GenBank/DDBJ whole genome shotgun (WGS) entry which is preliminary data.</text>
</comment>
<name>A0A833JAN4_9BACT</name>
<accession>A0A833JAN4</accession>
<evidence type="ECO:0000256" key="2">
    <source>
        <dbReference type="RuleBase" id="RU003616"/>
    </source>
</evidence>
<sequence length="161" mass="18934">MSILQPFKKQNQITNRPENDLFYSLQTDVNRLFNSFFNDFGIDSTQQQSKGIWAPRIDMKENANSYIISADLPGIRKEDININIHDNILTIKGERRSETHNENDKHHVKERYYGQFERSFSLPQRHIDKEKVSAEMKNGELTVTLTKLPDAQKEVRKIEIR</sequence>
<dbReference type="PROSITE" id="PS01031">
    <property type="entry name" value="SHSP"/>
    <property type="match status" value="1"/>
</dbReference>
<evidence type="ECO:0000313" key="4">
    <source>
        <dbReference type="EMBL" id="KAB8028144.1"/>
    </source>
</evidence>
<evidence type="ECO:0000259" key="3">
    <source>
        <dbReference type="PROSITE" id="PS01031"/>
    </source>
</evidence>
<evidence type="ECO:0000313" key="5">
    <source>
        <dbReference type="Proteomes" id="UP000442694"/>
    </source>
</evidence>
<dbReference type="InterPro" id="IPR002068">
    <property type="entry name" value="A-crystallin/Hsp20_dom"/>
</dbReference>
<dbReference type="Gene3D" id="2.60.40.790">
    <property type="match status" value="1"/>
</dbReference>
<keyword evidence="5" id="KW-1185">Reference proteome</keyword>
<gene>
    <name evidence="4" type="ORF">GCL57_13935</name>
</gene>
<evidence type="ECO:0000256" key="1">
    <source>
        <dbReference type="PROSITE-ProRule" id="PRU00285"/>
    </source>
</evidence>
<dbReference type="CDD" id="cd06464">
    <property type="entry name" value="ACD_sHsps-like"/>
    <property type="match status" value="1"/>
</dbReference>
<organism evidence="4 5">
    <name type="scientific">Fluviispira multicolorata</name>
    <dbReference type="NCBI Taxonomy" id="2654512"/>
    <lineage>
        <taxon>Bacteria</taxon>
        <taxon>Pseudomonadati</taxon>
        <taxon>Bdellovibrionota</taxon>
        <taxon>Oligoflexia</taxon>
        <taxon>Silvanigrellales</taxon>
        <taxon>Silvanigrellaceae</taxon>
        <taxon>Fluviispira</taxon>
    </lineage>
</organism>
<dbReference type="InterPro" id="IPR008978">
    <property type="entry name" value="HSP20-like_chaperone"/>
</dbReference>
<reference evidence="4 5" key="1">
    <citation type="submission" date="2019-10" db="EMBL/GenBank/DDBJ databases">
        <title>New genus of Silvanigrellaceae.</title>
        <authorList>
            <person name="Pitt A."/>
            <person name="Hahn M.W."/>
        </authorList>
    </citation>
    <scope>NUCLEOTIDE SEQUENCE [LARGE SCALE GENOMIC DNA]</scope>
    <source>
        <strain evidence="4 5">33A1-SZDP</strain>
    </source>
</reference>
<dbReference type="AlphaFoldDB" id="A0A833JAN4"/>
<proteinExistence type="inferred from homology"/>
<comment type="similarity">
    <text evidence="1 2">Belongs to the small heat shock protein (HSP20) family.</text>
</comment>
<dbReference type="Proteomes" id="UP000442694">
    <property type="component" value="Unassembled WGS sequence"/>
</dbReference>
<dbReference type="RefSeq" id="WP_152213965.1">
    <property type="nucleotide sequence ID" value="NZ_WFLN01000010.1"/>
</dbReference>
<dbReference type="PANTHER" id="PTHR11527">
    <property type="entry name" value="HEAT-SHOCK PROTEIN 20 FAMILY MEMBER"/>
    <property type="match status" value="1"/>
</dbReference>
<dbReference type="EMBL" id="WFLN01000010">
    <property type="protein sequence ID" value="KAB8028144.1"/>
    <property type="molecule type" value="Genomic_DNA"/>
</dbReference>
<protein>
    <submittedName>
        <fullName evidence="4">Hsp20 family protein</fullName>
    </submittedName>
</protein>